<dbReference type="InParanoid" id="A0A1B6Q3R3"/>
<feature type="region of interest" description="Disordered" evidence="1">
    <location>
        <begin position="50"/>
        <end position="76"/>
    </location>
</feature>
<reference evidence="3" key="2">
    <citation type="journal article" date="2018" name="Plant J.">
        <title>The Sorghum bicolor reference genome: improved assembly, gene annotations, a transcriptome atlas, and signatures of genome organization.</title>
        <authorList>
            <person name="McCormick R.F."/>
            <person name="Truong S.K."/>
            <person name="Sreedasyam A."/>
            <person name="Jenkins J."/>
            <person name="Shu S."/>
            <person name="Sims D."/>
            <person name="Kennedy M."/>
            <person name="Amirebrahimi M."/>
            <person name="Weers B.D."/>
            <person name="McKinley B."/>
            <person name="Mattison A."/>
            <person name="Morishige D.T."/>
            <person name="Grimwood J."/>
            <person name="Schmutz J."/>
            <person name="Mullet J.E."/>
        </authorList>
    </citation>
    <scope>NUCLEOTIDE SEQUENCE [LARGE SCALE GENOMIC DNA]</scope>
    <source>
        <strain evidence="3">cv. BTx623</strain>
    </source>
</reference>
<dbReference type="Proteomes" id="UP000000768">
    <property type="component" value="Chromosome 3"/>
</dbReference>
<proteinExistence type="predicted"/>
<protein>
    <submittedName>
        <fullName evidence="2">Uncharacterized protein</fullName>
    </submittedName>
</protein>
<evidence type="ECO:0000256" key="1">
    <source>
        <dbReference type="SAM" id="MobiDB-lite"/>
    </source>
</evidence>
<keyword evidence="3" id="KW-1185">Reference proteome</keyword>
<name>A0A1B6Q3R3_SORBI</name>
<feature type="compositionally biased region" description="Polar residues" evidence="1">
    <location>
        <begin position="50"/>
        <end position="73"/>
    </location>
</feature>
<dbReference type="EMBL" id="CM000762">
    <property type="protein sequence ID" value="KXG32567.1"/>
    <property type="molecule type" value="Genomic_DNA"/>
</dbReference>
<evidence type="ECO:0000313" key="3">
    <source>
        <dbReference type="Proteomes" id="UP000000768"/>
    </source>
</evidence>
<evidence type="ECO:0000313" key="2">
    <source>
        <dbReference type="EMBL" id="KXG32567.1"/>
    </source>
</evidence>
<accession>A0A1B6Q3R3</accession>
<organism evidence="2 3">
    <name type="scientific">Sorghum bicolor</name>
    <name type="common">Sorghum</name>
    <name type="synonym">Sorghum vulgare</name>
    <dbReference type="NCBI Taxonomy" id="4558"/>
    <lineage>
        <taxon>Eukaryota</taxon>
        <taxon>Viridiplantae</taxon>
        <taxon>Streptophyta</taxon>
        <taxon>Embryophyta</taxon>
        <taxon>Tracheophyta</taxon>
        <taxon>Spermatophyta</taxon>
        <taxon>Magnoliopsida</taxon>
        <taxon>Liliopsida</taxon>
        <taxon>Poales</taxon>
        <taxon>Poaceae</taxon>
        <taxon>PACMAD clade</taxon>
        <taxon>Panicoideae</taxon>
        <taxon>Andropogonodae</taxon>
        <taxon>Andropogoneae</taxon>
        <taxon>Sorghinae</taxon>
        <taxon>Sorghum</taxon>
    </lineage>
</organism>
<dbReference type="Gramene" id="KXG32567">
    <property type="protein sequence ID" value="KXG32567"/>
    <property type="gene ID" value="SORBI_3003G170100"/>
</dbReference>
<gene>
    <name evidence="2" type="ORF">SORBI_3003G170100</name>
</gene>
<dbReference type="AlphaFoldDB" id="A0A1B6Q3R3"/>
<reference evidence="2 3" key="1">
    <citation type="journal article" date="2009" name="Nature">
        <title>The Sorghum bicolor genome and the diversification of grasses.</title>
        <authorList>
            <person name="Paterson A.H."/>
            <person name="Bowers J.E."/>
            <person name="Bruggmann R."/>
            <person name="Dubchak I."/>
            <person name="Grimwood J."/>
            <person name="Gundlach H."/>
            <person name="Haberer G."/>
            <person name="Hellsten U."/>
            <person name="Mitros T."/>
            <person name="Poliakov A."/>
            <person name="Schmutz J."/>
            <person name="Spannagl M."/>
            <person name="Tang H."/>
            <person name="Wang X."/>
            <person name="Wicker T."/>
            <person name="Bharti A.K."/>
            <person name="Chapman J."/>
            <person name="Feltus F.A."/>
            <person name="Gowik U."/>
            <person name="Grigoriev I.V."/>
            <person name="Lyons E."/>
            <person name="Maher C.A."/>
            <person name="Martis M."/>
            <person name="Narechania A."/>
            <person name="Otillar R.P."/>
            <person name="Penning B.W."/>
            <person name="Salamov A.A."/>
            <person name="Wang Y."/>
            <person name="Zhang L."/>
            <person name="Carpita N.C."/>
            <person name="Freeling M."/>
            <person name="Gingle A.R."/>
            <person name="Hash C.T."/>
            <person name="Keller B."/>
            <person name="Klein P."/>
            <person name="Kresovich S."/>
            <person name="McCann M.C."/>
            <person name="Ming R."/>
            <person name="Peterson D.G."/>
            <person name="Mehboob-ur-Rahman"/>
            <person name="Ware D."/>
            <person name="Westhoff P."/>
            <person name="Mayer K.F."/>
            <person name="Messing J."/>
            <person name="Rokhsar D.S."/>
        </authorList>
    </citation>
    <scope>NUCLEOTIDE SEQUENCE [LARGE SCALE GENOMIC DNA]</scope>
    <source>
        <strain evidence="3">cv. BTx623</strain>
    </source>
</reference>
<sequence length="155" mass="17344">MENATEPNKETSHRLSNKVPPTILLDILALGVYKLIVLYSQQVQLVVGTQSTQPEPQPVSSTPELNRSPTGTTHTHRKLFGEDTLTEKETIVDQNLNAKGIITTTATVQWIHYCSQKKKGYSEARPQPSVIWSCRTITTKPVSKPFDCIRHFSIS</sequence>